<dbReference type="Pfam" id="PF13730">
    <property type="entry name" value="HTH_36"/>
    <property type="match status" value="1"/>
</dbReference>
<dbReference type="AlphaFoldDB" id="A0A1I2N6Z1"/>
<protein>
    <submittedName>
        <fullName evidence="2">Helix-turn-helix domain-containing protein</fullName>
    </submittedName>
</protein>
<organism evidence="2 3">
    <name type="scientific">Desulfotruncus arcticus DSM 17038</name>
    <dbReference type="NCBI Taxonomy" id="1121424"/>
    <lineage>
        <taxon>Bacteria</taxon>
        <taxon>Bacillati</taxon>
        <taxon>Bacillota</taxon>
        <taxon>Clostridia</taxon>
        <taxon>Eubacteriales</taxon>
        <taxon>Desulfallaceae</taxon>
        <taxon>Desulfotruncus</taxon>
    </lineage>
</organism>
<dbReference type="InterPro" id="IPR036388">
    <property type="entry name" value="WH-like_DNA-bd_sf"/>
</dbReference>
<name>A0A1I2N6Z1_9FIRM</name>
<feature type="region of interest" description="Disordered" evidence="1">
    <location>
        <begin position="243"/>
        <end position="284"/>
    </location>
</feature>
<dbReference type="EMBL" id="FOOX01000001">
    <property type="protein sequence ID" value="SFF97487.1"/>
    <property type="molecule type" value="Genomic_DNA"/>
</dbReference>
<reference evidence="3" key="1">
    <citation type="submission" date="2016-10" db="EMBL/GenBank/DDBJ databases">
        <authorList>
            <person name="Varghese N."/>
            <person name="Submissions S."/>
        </authorList>
    </citation>
    <scope>NUCLEOTIDE SEQUENCE [LARGE SCALE GENOMIC DNA]</scope>
    <source>
        <strain evidence="3">DSM 17038</strain>
    </source>
</reference>
<keyword evidence="3" id="KW-1185">Reference proteome</keyword>
<evidence type="ECO:0000256" key="1">
    <source>
        <dbReference type="SAM" id="MobiDB-lite"/>
    </source>
</evidence>
<dbReference type="OrthoDB" id="1809704at2"/>
<evidence type="ECO:0000313" key="3">
    <source>
        <dbReference type="Proteomes" id="UP000199337"/>
    </source>
</evidence>
<feature type="region of interest" description="Disordered" evidence="1">
    <location>
        <begin position="105"/>
        <end position="135"/>
    </location>
</feature>
<proteinExistence type="predicted"/>
<dbReference type="RefSeq" id="WP_092467972.1">
    <property type="nucleotide sequence ID" value="NZ_FOOX01000001.1"/>
</dbReference>
<accession>A0A1I2N6Z1</accession>
<dbReference type="STRING" id="341036.SAMN05660649_00286"/>
<feature type="compositionally biased region" description="Basic and acidic residues" evidence="1">
    <location>
        <begin position="105"/>
        <end position="134"/>
    </location>
</feature>
<dbReference type="Proteomes" id="UP000199337">
    <property type="component" value="Unassembled WGS sequence"/>
</dbReference>
<evidence type="ECO:0000313" key="2">
    <source>
        <dbReference type="EMBL" id="SFF97487.1"/>
    </source>
</evidence>
<sequence length="284" mass="32125">MKTLVILDPTLKKGFTSIPNKVLFSPGLSMPAKCLYAILLGFAWQEDECFPGQERLAQAAGCTDRTVRKYLDELKQCGLLSWVQRGLNQTNIYYIHDISQNKRLEPLGDKDRKERSGPDRKVCSTPDRKERSGQERNVLSDLRILSINNVVVEEPSVEKCREENKSEVVAVADQNNITELQQQAEKACSVHLPVELLNNLLAKYGIEKVREKIQMLGSVQTRNAPGFLIAALRDDYILQPGQIQQQPNRASPDKQAALKKAQVRGPDNPENKRKKELIKSLYMN</sequence>
<dbReference type="Gene3D" id="1.10.10.10">
    <property type="entry name" value="Winged helix-like DNA-binding domain superfamily/Winged helix DNA-binding domain"/>
    <property type="match status" value="1"/>
</dbReference>
<gene>
    <name evidence="2" type="ORF">SAMN05660649_00286</name>
</gene>